<dbReference type="EMBL" id="CP021920">
    <property type="protein sequence ID" value="ASB88976.1"/>
    <property type="molecule type" value="Genomic_DNA"/>
</dbReference>
<accession>A0ABN5ADY7</accession>
<dbReference type="RefSeq" id="WP_006637177.1">
    <property type="nucleotide sequence ID" value="NZ_CABJEH010000009.1"/>
</dbReference>
<evidence type="ECO:0000313" key="2">
    <source>
        <dbReference type="Proteomes" id="UP000196877"/>
    </source>
</evidence>
<dbReference type="SUPFAM" id="SSF53649">
    <property type="entry name" value="Alkaline phosphatase-like"/>
    <property type="match status" value="1"/>
</dbReference>
<keyword evidence="2" id="KW-1185">Reference proteome</keyword>
<protein>
    <recommendedName>
        <fullName evidence="3">Phosphodiesterase</fullName>
    </recommendedName>
</protein>
<dbReference type="InterPro" id="IPR002591">
    <property type="entry name" value="Phosphodiest/P_Trfase"/>
</dbReference>
<dbReference type="GeneID" id="92853582"/>
<dbReference type="Proteomes" id="UP000196877">
    <property type="component" value="Chromosome"/>
</dbReference>
<sequence length="524" mass="58812">MKKTIIIVIVLLCALLSFVIWINTGDEKLGLSTEESAAVKVAKKPVIVLMIDSLMDHSLRRAINEGRAPALQFFFEHGHYQPEVVSSYPTMSVTIDSTLLTGTYPDRHRVPGLVWYNQNERRIVNYGSGKKEIAALGVRRAIKDSMYSLNQKHLDQRVKTVHEELDRRKKHSASINGLVYRGNHHHDLNVPPPVQRLRLMPEHMTVKGPAIFSFGRFAQLDPKNRHQRFWQGYGLNDQFTAQELSYLIRKNKLPSLTVAYLPDNDHSTHKKGPADISGLEKTDRQLQRILNAFDSWDAAAQQAVWVVMGDSGQTSIGRDQNKAVIRLHSLFKHYRIAKINKGPYEKDQLLFAVNDRMSFIYVLDQTIPAKDAAKPLLQDERVGFAAWKENGWVYVAAKHAANPLRFRPKGAYADQYGQSWAIAGDFSVLDLSASGHSLRYGNYPDALARLYGALHSHPGRYIIADAKPGFQFAGETSPTHPGGGGHGSLYKTDSLAPMIIIGAEKAPAHLRHIDAKDFFSKLVQ</sequence>
<organism evidence="1 2">
    <name type="scientific">Bacillus sonorensis</name>
    <dbReference type="NCBI Taxonomy" id="119858"/>
    <lineage>
        <taxon>Bacteria</taxon>
        <taxon>Bacillati</taxon>
        <taxon>Bacillota</taxon>
        <taxon>Bacilli</taxon>
        <taxon>Bacillales</taxon>
        <taxon>Bacillaceae</taxon>
        <taxon>Bacillus</taxon>
    </lineage>
</organism>
<proteinExistence type="predicted"/>
<dbReference type="Gene3D" id="3.40.720.10">
    <property type="entry name" value="Alkaline Phosphatase, subunit A"/>
    <property type="match status" value="1"/>
</dbReference>
<reference evidence="1 2" key="1">
    <citation type="submission" date="2017-06" db="EMBL/GenBank/DDBJ databases">
        <title>Genome sequence of Bacillus sonorensis strain SRCM101395.</title>
        <authorList>
            <person name="Cho S.H."/>
        </authorList>
    </citation>
    <scope>NUCLEOTIDE SEQUENCE [LARGE SCALE GENOMIC DNA]</scope>
    <source>
        <strain evidence="1 2">SRCM101395</strain>
    </source>
</reference>
<dbReference type="Pfam" id="PF01663">
    <property type="entry name" value="Phosphodiest"/>
    <property type="match status" value="1"/>
</dbReference>
<evidence type="ECO:0000313" key="1">
    <source>
        <dbReference type="EMBL" id="ASB88976.1"/>
    </source>
</evidence>
<dbReference type="InterPro" id="IPR017850">
    <property type="entry name" value="Alkaline_phosphatase_core_sf"/>
</dbReference>
<gene>
    <name evidence="1" type="ORF">S101395_02469</name>
</gene>
<dbReference type="PANTHER" id="PTHR10151:SF120">
    <property type="entry name" value="BIS(5'-ADENOSYL)-TRIPHOSPHATASE"/>
    <property type="match status" value="1"/>
</dbReference>
<dbReference type="PANTHER" id="PTHR10151">
    <property type="entry name" value="ECTONUCLEOTIDE PYROPHOSPHATASE/PHOSPHODIESTERASE"/>
    <property type="match status" value="1"/>
</dbReference>
<evidence type="ECO:0008006" key="3">
    <source>
        <dbReference type="Google" id="ProtNLM"/>
    </source>
</evidence>
<name>A0ABN5ADY7_9BACI</name>